<sequence length="130" mass="13497">MASTSQIIHIQPLAPPKPPVAAPCNGCGVCCLAEPCPLGVVLSGRRSGACDALRWSETESIYRCGALAEPAAVLRAALPALLRWLAQPLAWGLAKLARRWIAAGTGCDCSIVPEPVASTTMRAPSEPTVP</sequence>
<organism evidence="1 2">
    <name type="scientific">Rhodoferax saidenbachensis</name>
    <dbReference type="NCBI Taxonomy" id="1484693"/>
    <lineage>
        <taxon>Bacteria</taxon>
        <taxon>Pseudomonadati</taxon>
        <taxon>Pseudomonadota</taxon>
        <taxon>Betaproteobacteria</taxon>
        <taxon>Burkholderiales</taxon>
        <taxon>Comamonadaceae</taxon>
        <taxon>Rhodoferax</taxon>
    </lineage>
</organism>
<keyword evidence="2" id="KW-1185">Reference proteome</keyword>
<dbReference type="KEGG" id="rsb:RS694_16140"/>
<dbReference type="STRING" id="1484693.RS694_16140"/>
<reference evidence="1 2" key="1">
    <citation type="submission" date="2017-01" db="EMBL/GenBank/DDBJ databases">
        <authorList>
            <person name="Mah S.A."/>
            <person name="Swanson W.J."/>
            <person name="Moy G.W."/>
            <person name="Vacquier V.D."/>
        </authorList>
    </citation>
    <scope>NUCLEOTIDE SEQUENCE [LARGE SCALE GENOMIC DNA]</scope>
    <source>
        <strain evidence="1 2">DSM 22694</strain>
    </source>
</reference>
<dbReference type="EMBL" id="CP019239">
    <property type="protein sequence ID" value="APW43912.1"/>
    <property type="molecule type" value="Genomic_DNA"/>
</dbReference>
<evidence type="ECO:0000313" key="1">
    <source>
        <dbReference type="EMBL" id="APW43912.1"/>
    </source>
</evidence>
<proteinExistence type="predicted"/>
<accession>A0A1P8KD53</accession>
<name>A0A1P8KD53_9BURK</name>
<dbReference type="Proteomes" id="UP000186110">
    <property type="component" value="Chromosome"/>
</dbReference>
<protein>
    <recommendedName>
        <fullName evidence="3">4Fe-4S ferredoxin-type domain-containing protein</fullName>
    </recommendedName>
</protein>
<dbReference type="RefSeq" id="WP_076069824.1">
    <property type="nucleotide sequence ID" value="NZ_CP019239.1"/>
</dbReference>
<dbReference type="AlphaFoldDB" id="A0A1P8KD53"/>
<evidence type="ECO:0000313" key="2">
    <source>
        <dbReference type="Proteomes" id="UP000186110"/>
    </source>
</evidence>
<gene>
    <name evidence="1" type="ORF">RS694_16140</name>
</gene>
<evidence type="ECO:0008006" key="3">
    <source>
        <dbReference type="Google" id="ProtNLM"/>
    </source>
</evidence>